<accession>A0A0F7G9K6</accession>
<dbReference type="InterPro" id="IPR005028">
    <property type="entry name" value="Herpes_IE2_3"/>
</dbReference>
<reference evidence="3 4" key="1">
    <citation type="journal article" date="2001" name="Arch. Virol.">
        <title>Isolation and characterization of an endogenous cytomegalovirus (BaCMV) from baboons.</title>
        <authorList>
            <person name="Blewett E.L."/>
            <person name="White G."/>
            <person name="Saliki J.T."/>
            <person name="Eberle R."/>
        </authorList>
    </citation>
    <scope>NUCLEOTIDE SEQUENCE [LARGE SCALE GENOMIC DNA]</scope>
    <source>
        <strain evidence="3">OCOM4-52</strain>
    </source>
</reference>
<dbReference type="OrthoDB" id="6511at10239"/>
<dbReference type="EMBL" id="KR351281">
    <property type="protein sequence ID" value="AKG51580.1"/>
    <property type="molecule type" value="Genomic_DNA"/>
</dbReference>
<evidence type="ECO:0000256" key="1">
    <source>
        <dbReference type="SAM" id="MobiDB-lite"/>
    </source>
</evidence>
<organism evidence="3 4">
    <name type="scientific">Papiine betaherpesvirus 4</name>
    <dbReference type="NCBI Taxonomy" id="2560624"/>
    <lineage>
        <taxon>Viruses</taxon>
        <taxon>Duplodnaviria</taxon>
        <taxon>Heunggongvirae</taxon>
        <taxon>Peploviricota</taxon>
        <taxon>Herviviricetes</taxon>
        <taxon>Herpesvirales</taxon>
        <taxon>Orthoherpesviridae</taxon>
        <taxon>Betaherpesvirinae</taxon>
        <taxon>Cytomegalovirus</taxon>
        <taxon>Cytomegalovirus papiinebeta4</taxon>
    </lineage>
</organism>
<reference evidence="3 4" key="2">
    <citation type="journal article" date="2015" name="Genome Announc.">
        <title>Complete Genome Sequences of Mandrillus leucophaeus and Papio ursinus Cytomegaloviruses.</title>
        <authorList>
            <person name="Blewett E.L."/>
            <person name="Sherrod C.J."/>
            <person name="Texier J.R."/>
            <person name="Conrad T.M."/>
            <person name="Dittmer D.P."/>
        </authorList>
    </citation>
    <scope>NUCLEOTIDE SEQUENCE [LARGE SCALE GENOMIC DNA]</scope>
    <source>
        <strain evidence="3">OCOM4-52</strain>
    </source>
</reference>
<evidence type="ECO:0000313" key="3">
    <source>
        <dbReference type="EMBL" id="AKG51580.1"/>
    </source>
</evidence>
<dbReference type="GO" id="GO:0006355">
    <property type="term" value="P:regulation of DNA-templated transcription"/>
    <property type="evidence" value="ECO:0007669"/>
    <property type="project" value="InterPro"/>
</dbReference>
<dbReference type="KEGG" id="vg:24284833"/>
<evidence type="ECO:0000259" key="2">
    <source>
        <dbReference type="Pfam" id="PF03361"/>
    </source>
</evidence>
<dbReference type="Pfam" id="PF03361">
    <property type="entry name" value="Herpes_IE2_3"/>
    <property type="match status" value="1"/>
</dbReference>
<dbReference type="Proteomes" id="UP000171701">
    <property type="component" value="Segment"/>
</dbReference>
<feature type="region of interest" description="Disordered" evidence="1">
    <location>
        <begin position="159"/>
        <end position="194"/>
    </location>
</feature>
<protein>
    <submittedName>
        <fullName evidence="3">UL117</fullName>
    </submittedName>
</protein>
<evidence type="ECO:0000313" key="4">
    <source>
        <dbReference type="Proteomes" id="UP000171701"/>
    </source>
</evidence>
<name>A0A0F7G9K6_9BETA</name>
<feature type="domain" description="Herpesvirus intermediate/early protein 2/3 DNA-binding" evidence="2">
    <location>
        <begin position="228"/>
        <end position="385"/>
    </location>
</feature>
<proteinExistence type="predicted"/>
<sequence>MYSNISIVHSSHRVSKSLAPANKRKTHRTIVVVPQKRFLRIPPDNQDVNHVRIMHPRPSTSRDVSQPTAAPKLIKSVYPYGTSLIRKCSRDVKQQKRLIVFNTAPPASQSDTPSGPSNRMEDMDDILDTFQREMYLAPNCNGGEQAIQEINIHINTPYSLDDDEETASCPGPVSPLSPSPSASEVSEEQPAVPTIDLTDHRVLLESTDLPEEFHNSPYFLPTDCRFAPSCVIKYRYIFEELSRVSRVYDSTAIQIQVSAACGNAFQNLKITLLKLHNITVLAGPQIITQTVPHTPQAIAAFKYCHANSHNVLDTVRSVFPRSVSYYETGVHQLYVSGATKKDLFDAATLCAAVAERQPDIFNINICALSYPSIAAPHLPLYNSFTESHP</sequence>
<keyword evidence="4" id="KW-1185">Reference proteome</keyword>
<feature type="compositionally biased region" description="Low complexity" evidence="1">
    <location>
        <begin position="179"/>
        <end position="192"/>
    </location>
</feature>